<evidence type="ECO:0000256" key="1">
    <source>
        <dbReference type="SAM" id="Coils"/>
    </source>
</evidence>
<keyword evidence="5" id="KW-1185">Reference proteome</keyword>
<feature type="coiled-coil region" evidence="1">
    <location>
        <begin position="111"/>
        <end position="145"/>
    </location>
</feature>
<dbReference type="Pfam" id="PF04375">
    <property type="entry name" value="HemX"/>
    <property type="match status" value="1"/>
</dbReference>
<feature type="compositionally biased region" description="Low complexity" evidence="2">
    <location>
        <begin position="16"/>
        <end position="47"/>
    </location>
</feature>
<name>A0A7W8HEZ6_9BURK</name>
<dbReference type="InterPro" id="IPR007470">
    <property type="entry name" value="HemX"/>
</dbReference>
<keyword evidence="1" id="KW-0175">Coiled coil</keyword>
<feature type="region of interest" description="Disordered" evidence="2">
    <location>
        <begin position="13"/>
        <end position="65"/>
    </location>
</feature>
<protein>
    <submittedName>
        <fullName evidence="4">Uncharacterized protein HemX</fullName>
    </submittedName>
</protein>
<evidence type="ECO:0000313" key="5">
    <source>
        <dbReference type="Proteomes" id="UP000532440"/>
    </source>
</evidence>
<feature type="compositionally biased region" description="Pro residues" evidence="2">
    <location>
        <begin position="48"/>
        <end position="58"/>
    </location>
</feature>
<organism evidence="4 5">
    <name type="scientific">Quisquiliibacterium transsilvanicum</name>
    <dbReference type="NCBI Taxonomy" id="1549638"/>
    <lineage>
        <taxon>Bacteria</taxon>
        <taxon>Pseudomonadati</taxon>
        <taxon>Pseudomonadota</taxon>
        <taxon>Betaproteobacteria</taxon>
        <taxon>Burkholderiales</taxon>
        <taxon>Burkholderiaceae</taxon>
        <taxon>Quisquiliibacterium</taxon>
    </lineage>
</organism>
<evidence type="ECO:0000313" key="4">
    <source>
        <dbReference type="EMBL" id="MBB5270663.1"/>
    </source>
</evidence>
<proteinExistence type="predicted"/>
<evidence type="ECO:0000256" key="3">
    <source>
        <dbReference type="SAM" id="Phobius"/>
    </source>
</evidence>
<dbReference type="Proteomes" id="UP000532440">
    <property type="component" value="Unassembled WGS sequence"/>
</dbReference>
<evidence type="ECO:0000256" key="2">
    <source>
        <dbReference type="SAM" id="MobiDB-lite"/>
    </source>
</evidence>
<dbReference type="PANTHER" id="PTHR38043:SF1">
    <property type="entry name" value="PROTEIN HEMX"/>
    <property type="match status" value="1"/>
</dbReference>
<dbReference type="AlphaFoldDB" id="A0A7W8HEZ6"/>
<feature type="transmembrane region" description="Helical" evidence="3">
    <location>
        <begin position="69"/>
        <end position="90"/>
    </location>
</feature>
<reference evidence="4 5" key="1">
    <citation type="submission" date="2020-08" db="EMBL/GenBank/DDBJ databases">
        <title>Genomic Encyclopedia of Type Strains, Phase IV (KMG-IV): sequencing the most valuable type-strain genomes for metagenomic binning, comparative biology and taxonomic classification.</title>
        <authorList>
            <person name="Goeker M."/>
        </authorList>
    </citation>
    <scope>NUCLEOTIDE SEQUENCE [LARGE SCALE GENOMIC DNA]</scope>
    <source>
        <strain evidence="4 5">DSM 29781</strain>
    </source>
</reference>
<sequence>MIPVIEPIAVSAPEFSTSSATGSPAPAPAAQASGPAAAPASGPASASGPPPPPPPASGRPPASAGRSGSLLALLALLVALGAATAAGVLWQRSDTVGREAARRLQAGDARTEQLETQVRQSQETVRELQARSAVLESKLTEALGQQAQLERMYKDMAVESVAAVLGDVESAVGLASQQLLVSGNVRGAIVALQDADDRLQRINQPEALGLRRLIARDIERLSALPAVDVAALALRLDTVAAGLEDLPLVAGLAPVASPDPLAGHEAPEGARFTFEQLASTGRKGWEALLAELSQLFRVNRIDRPDAVLLAPEQQYFVRQNLRLTLLSARLALLGRSEPVFRSDLDRAAGWLRDYFQVEDRRVSGKLAMIEQLRTSAISTELPSLSDTLAAVRSARVARETSTE</sequence>
<dbReference type="RefSeq" id="WP_345120315.1">
    <property type="nucleotide sequence ID" value="NZ_BAABEW010000004.1"/>
</dbReference>
<keyword evidence="3" id="KW-0472">Membrane</keyword>
<gene>
    <name evidence="4" type="ORF">HNQ70_000647</name>
</gene>
<dbReference type="PANTHER" id="PTHR38043">
    <property type="entry name" value="PROTEIN HEMX"/>
    <property type="match status" value="1"/>
</dbReference>
<dbReference type="EMBL" id="JACHGB010000001">
    <property type="protein sequence ID" value="MBB5270663.1"/>
    <property type="molecule type" value="Genomic_DNA"/>
</dbReference>
<accession>A0A7W8HEZ6</accession>
<comment type="caution">
    <text evidence="4">The sequence shown here is derived from an EMBL/GenBank/DDBJ whole genome shotgun (WGS) entry which is preliminary data.</text>
</comment>
<keyword evidence="3" id="KW-1133">Transmembrane helix</keyword>
<keyword evidence="3" id="KW-0812">Transmembrane</keyword>